<organism evidence="14">
    <name type="scientific">hydrothermal vent metagenome</name>
    <dbReference type="NCBI Taxonomy" id="652676"/>
    <lineage>
        <taxon>unclassified sequences</taxon>
        <taxon>metagenomes</taxon>
        <taxon>ecological metagenomes</taxon>
    </lineage>
</organism>
<dbReference type="PANTHER" id="PTHR47453">
    <property type="entry name" value="PHOSPHOGLUCAN, WATER DIKINASE, CHLOROPLASTIC"/>
    <property type="match status" value="1"/>
</dbReference>
<dbReference type="InterPro" id="IPR054481">
    <property type="entry name" value="GWD1_pHisD"/>
</dbReference>
<keyword evidence="9" id="KW-0119">Carbohydrate metabolism</keyword>
<keyword evidence="5" id="KW-0547">Nucleotide-binding</keyword>
<dbReference type="Gene3D" id="3.30.1490.20">
    <property type="entry name" value="ATP-grasp fold, A domain"/>
    <property type="match status" value="1"/>
</dbReference>
<name>A0A3B0VEW1_9ZZZZ</name>
<keyword evidence="3 14" id="KW-0808">Transferase</keyword>
<dbReference type="EC" id="2.7.9.2" evidence="14"/>
<dbReference type="InterPro" id="IPR013022">
    <property type="entry name" value="Xyl_isomerase-like_TIM-brl"/>
</dbReference>
<dbReference type="Pfam" id="PF01326">
    <property type="entry name" value="PPDK_N"/>
    <property type="match status" value="1"/>
</dbReference>
<gene>
    <name evidence="14" type="ORF">MNBD_DELTA03-291</name>
</gene>
<evidence type="ECO:0000256" key="8">
    <source>
        <dbReference type="ARBA" id="ARBA00022842"/>
    </source>
</evidence>
<keyword evidence="8" id="KW-0460">Magnesium</keyword>
<accession>A0A3B0VEW1</accession>
<evidence type="ECO:0000256" key="10">
    <source>
        <dbReference type="SAM" id="MobiDB-lite"/>
    </source>
</evidence>
<evidence type="ECO:0000259" key="11">
    <source>
        <dbReference type="Pfam" id="PF01261"/>
    </source>
</evidence>
<keyword evidence="4" id="KW-0479">Metal-binding</keyword>
<comment type="cofactor">
    <cofactor evidence="1">
        <name>Mg(2+)</name>
        <dbReference type="ChEBI" id="CHEBI:18420"/>
    </cofactor>
</comment>
<sequence length="1165" mass="131003">MTENTQKSIRVGNQTAFMALTPLAPFLYAVENHFGAFEWFPDKKESGAGWDLGDINEEQRRFIKKTAQTNEITLSMHASSWADPFRLESRKIFFDNIDFAGEIGAVLLNIHLSTEHGLADYVRAILPICNYCRTAGLRLAIENTPLTSPEDFNRLFALLREIKDTPLDHVGMCIDLGHANLCSTTQNDYIGFLDRLDSQVPIIHAHLHENYGDYDAHLVIFTGPAAQNDRGVRLFFDRLAKRAYQGVIILEQWPDPPSLLNAARDRLIQIMADFTFPPEPPPILPQKEKEENRKKISPKLPIPAGDEFRFVKMLVEADQQRKSWRQKLAGIYQLLRETPELTADDLVYLAVYLRFLGTGALACTEDGRHFRPSRHARLSQQIQEQLLACTSPDKAFILRHIYPWLPSYDSAFTRTEPLTRIRDIAHRNDIPPELKQEIKHTLQNKLHRCAGPEDLTTSENILRRITAPGAEYARPFVEQFKIFHQELREFFNIETLERRLNKICLANDKIKPVIQRFLKARATARPGQQAALLKLLTKLRSELARQLPPDASPQTQNMRLTDIGLADYAFVLLSEIITEFENHQELPWKKVLEVLIMNVNNIRLNGVETAECTAIIAELTAWRRNFDPQVRDYLLRLKATLARSRRLTDSYREMVLGLFLKKTKILGRALKVPGHAVELYCEGEIRASLIFQLAKLNTLLLKNIRSIAGLPPWDVIGPGVACGTLCTAAGLDYLPAAENGPQIVLLKQAAGDESIPQGVRALVLAHNLPHLSHLAIRARQAEVVLVAAEDSSLFKELCRQRGKKITITATAESVTFNRNEKTTEETAPKPPKAKQGGLSNLLITRQPLVLELPRITPNSGGAKADGLRRLHELAQKKGADFNTPRGVVIPFGVMEATLNAGGLMGQYISFQQRIDKINDQKDFQAAEDDLRRMLAALNYEQLSTAVKKKFAAQERLIVRSSSSCEDLAAISGAGLYESITNVDHEHIGQALRKVWASLWTWRAVLSRRQNGITTEQTYMAVLIQQMLTPDYSFVIHTVNPITGKHNEIYLELVAGQGETLAGARFPGTPYRMVCDKKTGQPTMLAFADLSKALWVGHREGMIAKTADYSTCRLSTNKKVRARMAKRLTAIGRLVEKTFGSPQDIEGAIVGDRISLVQSRPQILTH</sequence>
<evidence type="ECO:0000256" key="5">
    <source>
        <dbReference type="ARBA" id="ARBA00022741"/>
    </source>
</evidence>
<dbReference type="Pfam" id="PF01261">
    <property type="entry name" value="AP_endonuc_2"/>
    <property type="match status" value="1"/>
</dbReference>
<evidence type="ECO:0000256" key="4">
    <source>
        <dbReference type="ARBA" id="ARBA00022723"/>
    </source>
</evidence>
<feature type="domain" description="Xylose isomerase-like TIM barrel" evidence="11">
    <location>
        <begin position="29"/>
        <end position="258"/>
    </location>
</feature>
<evidence type="ECO:0000256" key="7">
    <source>
        <dbReference type="ARBA" id="ARBA00022840"/>
    </source>
</evidence>
<evidence type="ECO:0000256" key="3">
    <source>
        <dbReference type="ARBA" id="ARBA00022679"/>
    </source>
</evidence>
<evidence type="ECO:0000256" key="1">
    <source>
        <dbReference type="ARBA" id="ARBA00001946"/>
    </source>
</evidence>
<dbReference type="GO" id="GO:0008270">
    <property type="term" value="F:zinc ion binding"/>
    <property type="evidence" value="ECO:0007669"/>
    <property type="project" value="InterPro"/>
</dbReference>
<dbReference type="AlphaFoldDB" id="A0A3B0VEW1"/>
<dbReference type="GO" id="GO:0008986">
    <property type="term" value="F:pyruvate, water dikinase activity"/>
    <property type="evidence" value="ECO:0007669"/>
    <property type="project" value="UniProtKB-EC"/>
</dbReference>
<dbReference type="InterPro" id="IPR036237">
    <property type="entry name" value="Xyl_isomerase-like_sf"/>
</dbReference>
<dbReference type="InterPro" id="IPR002192">
    <property type="entry name" value="PPDK_AMP/ATP-bd"/>
</dbReference>
<dbReference type="GO" id="GO:0006281">
    <property type="term" value="P:DNA repair"/>
    <property type="evidence" value="ECO:0007669"/>
    <property type="project" value="InterPro"/>
</dbReference>
<dbReference type="GO" id="GO:0005524">
    <property type="term" value="F:ATP binding"/>
    <property type="evidence" value="ECO:0007669"/>
    <property type="project" value="UniProtKB-KW"/>
</dbReference>
<dbReference type="Gene3D" id="3.30.470.20">
    <property type="entry name" value="ATP-grasp fold, B domain"/>
    <property type="match status" value="1"/>
</dbReference>
<evidence type="ECO:0000256" key="9">
    <source>
        <dbReference type="ARBA" id="ARBA00023277"/>
    </source>
</evidence>
<dbReference type="Pfam" id="PF22973">
    <property type="entry name" value="GWD1_pHisD"/>
    <property type="match status" value="1"/>
</dbReference>
<keyword evidence="14" id="KW-0670">Pyruvate</keyword>
<dbReference type="SUPFAM" id="SSF56059">
    <property type="entry name" value="Glutathione synthetase ATP-binding domain-like"/>
    <property type="match status" value="1"/>
</dbReference>
<evidence type="ECO:0000259" key="13">
    <source>
        <dbReference type="Pfam" id="PF22973"/>
    </source>
</evidence>
<dbReference type="SMART" id="SM00518">
    <property type="entry name" value="AP2Ec"/>
    <property type="match status" value="1"/>
</dbReference>
<evidence type="ECO:0000259" key="12">
    <source>
        <dbReference type="Pfam" id="PF01326"/>
    </source>
</evidence>
<dbReference type="Gene3D" id="3.20.20.150">
    <property type="entry name" value="Divalent-metal-dependent TIM barrel enzymes"/>
    <property type="match status" value="1"/>
</dbReference>
<dbReference type="InterPro" id="IPR001719">
    <property type="entry name" value="AP_endonuc_2"/>
</dbReference>
<feature type="domain" description="Pyruvate phosphate dikinase AMP/ATP-binding" evidence="12">
    <location>
        <begin position="861"/>
        <end position="1161"/>
    </location>
</feature>
<keyword evidence="7" id="KW-0067">ATP-binding</keyword>
<feature type="compositionally biased region" description="Basic and acidic residues" evidence="10">
    <location>
        <begin position="818"/>
        <end position="827"/>
    </location>
</feature>
<dbReference type="PANTHER" id="PTHR47453:SF1">
    <property type="entry name" value="PHOSPHOGLUCAN, WATER DIKINASE, CHLOROPLASTIC"/>
    <property type="match status" value="1"/>
</dbReference>
<dbReference type="InterPro" id="IPR013815">
    <property type="entry name" value="ATP_grasp_subdomain_1"/>
</dbReference>
<proteinExistence type="predicted"/>
<keyword evidence="6" id="KW-0418">Kinase</keyword>
<reference evidence="14" key="1">
    <citation type="submission" date="2018-06" db="EMBL/GenBank/DDBJ databases">
        <authorList>
            <person name="Zhirakovskaya E."/>
        </authorList>
    </citation>
    <scope>NUCLEOTIDE SEQUENCE</scope>
</reference>
<comment type="subunit">
    <text evidence="2">Homodimer.</text>
</comment>
<evidence type="ECO:0000256" key="2">
    <source>
        <dbReference type="ARBA" id="ARBA00011738"/>
    </source>
</evidence>
<dbReference type="EMBL" id="UOEX01000212">
    <property type="protein sequence ID" value="VAW37482.1"/>
    <property type="molecule type" value="Genomic_DNA"/>
</dbReference>
<protein>
    <submittedName>
        <fullName evidence="14">Phosphoenolpyruvate synthase</fullName>
        <ecNumber evidence="14">2.7.9.2</ecNumber>
    </submittedName>
</protein>
<feature type="region of interest" description="Disordered" evidence="10">
    <location>
        <begin position="278"/>
        <end position="298"/>
    </location>
</feature>
<feature type="region of interest" description="Disordered" evidence="10">
    <location>
        <begin position="817"/>
        <end position="837"/>
    </location>
</feature>
<dbReference type="SUPFAM" id="SSF51658">
    <property type="entry name" value="Xylose isomerase-like"/>
    <property type="match status" value="1"/>
</dbReference>
<evidence type="ECO:0000256" key="6">
    <source>
        <dbReference type="ARBA" id="ARBA00022777"/>
    </source>
</evidence>
<evidence type="ECO:0000313" key="14">
    <source>
        <dbReference type="EMBL" id="VAW37482.1"/>
    </source>
</evidence>
<feature type="domain" description="Alpha-glucan water dikinase phosphohistidine-like" evidence="13">
    <location>
        <begin position="712"/>
        <end position="822"/>
    </location>
</feature>
<dbReference type="GO" id="GO:0003677">
    <property type="term" value="F:DNA binding"/>
    <property type="evidence" value="ECO:0007669"/>
    <property type="project" value="InterPro"/>
</dbReference>